<dbReference type="GO" id="GO:0016757">
    <property type="term" value="F:glycosyltransferase activity"/>
    <property type="evidence" value="ECO:0007669"/>
    <property type="project" value="InterPro"/>
</dbReference>
<dbReference type="Proteomes" id="UP000192491">
    <property type="component" value="Unassembled WGS sequence"/>
</dbReference>
<sequence>MRIVLTANIAPFLQGGADYHINGLRDALQQFGFETVLIRFPFKFHPVQDIQHLMNYCAGLELNQANGISIDRVISLQFPGYGIQHHDHWVWLMHQHRAVYELFDPHSSDPKCQQLRETIVPYDNQTLGKAQKVFANSQRVADRLMQFNQIKSQALYHPPAYAAYFRCEEALPYVFCPSRLETLKRQDLLIKAAQFLRTPVQIVFAGIGGQSAYYQQLATDCGVAERVIFLGHITEAEKIAFYAHALAVCFVPYDEDYGYVTLEAMLSAKPVITVDDAGGPLEFVTQGCNGWVCEPDPQDIAAAIDEAFTQPQLSRDRGRTGHALYAELGISWSTVVEKLTAEV</sequence>
<dbReference type="SUPFAM" id="SSF53756">
    <property type="entry name" value="UDP-Glycosyltransferase/glycogen phosphorylase"/>
    <property type="match status" value="1"/>
</dbReference>
<feature type="domain" description="Glycosyl transferase family 1" evidence="1">
    <location>
        <begin position="172"/>
        <end position="319"/>
    </location>
</feature>
<dbReference type="PANTHER" id="PTHR12526:SF635">
    <property type="entry name" value="GLYCOSYL TRANSFERASE GROUP 1"/>
    <property type="match status" value="1"/>
</dbReference>
<organism evidence="2 3">
    <name type="scientific">Thiothrix lacustris</name>
    <dbReference type="NCBI Taxonomy" id="525917"/>
    <lineage>
        <taxon>Bacteria</taxon>
        <taxon>Pseudomonadati</taxon>
        <taxon>Pseudomonadota</taxon>
        <taxon>Gammaproteobacteria</taxon>
        <taxon>Thiotrichales</taxon>
        <taxon>Thiotrichaceae</taxon>
        <taxon>Thiothrix</taxon>
    </lineage>
</organism>
<dbReference type="AlphaFoldDB" id="A0A1Y1QMA5"/>
<dbReference type="EMBL" id="MTEJ01000165">
    <property type="protein sequence ID" value="OQX08777.1"/>
    <property type="molecule type" value="Genomic_DNA"/>
</dbReference>
<protein>
    <submittedName>
        <fullName evidence="2">Glycosyl transferase</fullName>
    </submittedName>
</protein>
<accession>A0A1Y1QMA5</accession>
<dbReference type="PANTHER" id="PTHR12526">
    <property type="entry name" value="GLYCOSYLTRANSFERASE"/>
    <property type="match status" value="1"/>
</dbReference>
<dbReference type="Pfam" id="PF00534">
    <property type="entry name" value="Glycos_transf_1"/>
    <property type="match status" value="1"/>
</dbReference>
<evidence type="ECO:0000259" key="1">
    <source>
        <dbReference type="Pfam" id="PF00534"/>
    </source>
</evidence>
<keyword evidence="2" id="KW-0808">Transferase</keyword>
<dbReference type="InterPro" id="IPR001296">
    <property type="entry name" value="Glyco_trans_1"/>
</dbReference>
<name>A0A1Y1QMA5_9GAMM</name>
<reference evidence="2 3" key="1">
    <citation type="submission" date="2017-01" db="EMBL/GenBank/DDBJ databases">
        <title>Novel large sulfur bacteria in the metagenomes of groundwater-fed chemosynthetic microbial mats in the Lake Huron basin.</title>
        <authorList>
            <person name="Sharrar A.M."/>
            <person name="Flood B.E."/>
            <person name="Bailey J.V."/>
            <person name="Jones D.S."/>
            <person name="Biddanda B."/>
            <person name="Ruberg S.A."/>
            <person name="Marcus D.N."/>
            <person name="Dick G.J."/>
        </authorList>
    </citation>
    <scope>NUCLEOTIDE SEQUENCE [LARGE SCALE GENOMIC DNA]</scope>
    <source>
        <strain evidence="2">A8</strain>
    </source>
</reference>
<gene>
    <name evidence="2" type="ORF">BWK73_24505</name>
</gene>
<evidence type="ECO:0000313" key="2">
    <source>
        <dbReference type="EMBL" id="OQX08777.1"/>
    </source>
</evidence>
<dbReference type="Gene3D" id="3.40.50.2000">
    <property type="entry name" value="Glycogen Phosphorylase B"/>
    <property type="match status" value="2"/>
</dbReference>
<proteinExistence type="predicted"/>
<dbReference type="GO" id="GO:1901135">
    <property type="term" value="P:carbohydrate derivative metabolic process"/>
    <property type="evidence" value="ECO:0007669"/>
    <property type="project" value="UniProtKB-ARBA"/>
</dbReference>
<evidence type="ECO:0000313" key="3">
    <source>
        <dbReference type="Proteomes" id="UP000192491"/>
    </source>
</evidence>
<dbReference type="CDD" id="cd03801">
    <property type="entry name" value="GT4_PimA-like"/>
    <property type="match status" value="1"/>
</dbReference>
<comment type="caution">
    <text evidence="2">The sequence shown here is derived from an EMBL/GenBank/DDBJ whole genome shotgun (WGS) entry which is preliminary data.</text>
</comment>